<dbReference type="GO" id="GO:0070417">
    <property type="term" value="P:cellular response to cold"/>
    <property type="evidence" value="ECO:0007669"/>
    <property type="project" value="Ensembl"/>
</dbReference>
<evidence type="ECO:0000256" key="15">
    <source>
        <dbReference type="ARBA" id="ARBA00023303"/>
    </source>
</evidence>
<proteinExistence type="inferred from homology"/>
<feature type="domain" description="Ion transport" evidence="18">
    <location>
        <begin position="542"/>
        <end position="782"/>
    </location>
</feature>
<keyword evidence="5 17" id="KW-0812">Transmembrane</keyword>
<dbReference type="FunCoup" id="F7AKN1">
    <property type="interactions" value="14"/>
</dbReference>
<evidence type="ECO:0000313" key="22">
    <source>
        <dbReference type="Proteomes" id="UP000002279"/>
    </source>
</evidence>
<dbReference type="Pfam" id="PF00520">
    <property type="entry name" value="Ion_trans"/>
    <property type="match status" value="4"/>
</dbReference>
<dbReference type="FunFam" id="1.20.120.350:FF:000002">
    <property type="entry name" value="Sodium channel protein"/>
    <property type="match status" value="1"/>
</dbReference>
<comment type="catalytic activity">
    <reaction evidence="16">
        <text>Na(+)(in) = Na(+)(out)</text>
        <dbReference type="Rhea" id="RHEA:34963"/>
        <dbReference type="ChEBI" id="CHEBI:29101"/>
    </reaction>
</comment>
<dbReference type="GO" id="GO:0040040">
    <property type="term" value="P:thermosensory behavior"/>
    <property type="evidence" value="ECO:0007669"/>
    <property type="project" value="Ensembl"/>
</dbReference>
<evidence type="ECO:0000259" key="20">
    <source>
        <dbReference type="Pfam" id="PF24609"/>
    </source>
</evidence>
<feature type="transmembrane region" description="Helical" evidence="17">
    <location>
        <begin position="1207"/>
        <end position="1230"/>
    </location>
</feature>
<dbReference type="GO" id="GO:0009636">
    <property type="term" value="P:response to toxic substance"/>
    <property type="evidence" value="ECO:0007669"/>
    <property type="project" value="Ensembl"/>
</dbReference>
<feature type="transmembrane region" description="Helical" evidence="17">
    <location>
        <begin position="657"/>
        <end position="682"/>
    </location>
</feature>
<dbReference type="InterPro" id="IPR058542">
    <property type="entry name" value="IQ_SCN5A_C"/>
</dbReference>
<dbReference type="GO" id="GO:1990408">
    <property type="term" value="P:calcitonin gene-related peptide receptor signaling pathway"/>
    <property type="evidence" value="ECO:0007669"/>
    <property type="project" value="Ensembl"/>
</dbReference>
<dbReference type="PANTHER" id="PTHR10037">
    <property type="entry name" value="VOLTAGE-GATED CATION CHANNEL CALCIUM AND SODIUM"/>
    <property type="match status" value="1"/>
</dbReference>
<dbReference type="FunFam" id="1.20.120.350:FF:000065">
    <property type="entry name" value="Sodium channel protein"/>
    <property type="match status" value="1"/>
</dbReference>
<evidence type="ECO:0000256" key="9">
    <source>
        <dbReference type="ARBA" id="ARBA00023053"/>
    </source>
</evidence>
<dbReference type="FunFam" id="1.10.287.70:FF:000049">
    <property type="entry name" value="Voltage-dependent sodium channel 2"/>
    <property type="match status" value="1"/>
</dbReference>
<feature type="transmembrane region" description="Helical" evidence="17">
    <location>
        <begin position="607"/>
        <end position="626"/>
    </location>
</feature>
<feature type="transmembrane region" description="Helical" evidence="17">
    <location>
        <begin position="348"/>
        <end position="371"/>
    </location>
</feature>
<evidence type="ECO:0000256" key="3">
    <source>
        <dbReference type="ARBA" id="ARBA00022461"/>
    </source>
</evidence>
<dbReference type="GO" id="GO:1990770">
    <property type="term" value="P:small intestine smooth muscle contraction"/>
    <property type="evidence" value="ECO:0007669"/>
    <property type="project" value="Ensembl"/>
</dbReference>
<dbReference type="GO" id="GO:0035725">
    <property type="term" value="P:sodium ion transmembrane transport"/>
    <property type="evidence" value="ECO:0000318"/>
    <property type="project" value="GO_Central"/>
</dbReference>
<evidence type="ECO:0000256" key="16">
    <source>
        <dbReference type="ARBA" id="ARBA00036239"/>
    </source>
</evidence>
<accession>F7AKN1</accession>
<dbReference type="GO" id="GO:0007409">
    <property type="term" value="P:axonogenesis"/>
    <property type="evidence" value="ECO:0007669"/>
    <property type="project" value="Ensembl"/>
</dbReference>
<dbReference type="GO" id="GO:0086010">
    <property type="term" value="P:membrane depolarization during action potential"/>
    <property type="evidence" value="ECO:0000318"/>
    <property type="project" value="GO_Central"/>
</dbReference>
<feature type="domain" description="SCN5A-like C-terminal IQ motif" evidence="20">
    <location>
        <begin position="1656"/>
        <end position="1687"/>
    </location>
</feature>
<dbReference type="Ensembl" id="ENSOANT00000015611.2">
    <property type="protein sequence ID" value="ENSOANP00000015608.2"/>
    <property type="gene ID" value="ENSOANG00000009843.3"/>
</dbReference>
<keyword evidence="4" id="KW-1003">Cell membrane</keyword>
<dbReference type="CDD" id="cd13433">
    <property type="entry name" value="Na_channel_gate"/>
    <property type="match status" value="1"/>
</dbReference>
<dbReference type="InterPro" id="IPR044564">
    <property type="entry name" value="Na_chnl_inactivation_gate"/>
</dbReference>
<feature type="transmembrane region" description="Helical" evidence="17">
    <location>
        <begin position="756"/>
        <end position="776"/>
    </location>
</feature>
<evidence type="ECO:0000256" key="5">
    <source>
        <dbReference type="ARBA" id="ARBA00022692"/>
    </source>
</evidence>
<feature type="transmembrane region" description="Helical" evidence="17">
    <location>
        <begin position="1511"/>
        <end position="1534"/>
    </location>
</feature>
<dbReference type="GO" id="GO:0010996">
    <property type="term" value="P:response to auditory stimulus"/>
    <property type="evidence" value="ECO:0007669"/>
    <property type="project" value="Ensembl"/>
</dbReference>
<feature type="transmembrane region" description="Helical" evidence="17">
    <location>
        <begin position="537"/>
        <end position="559"/>
    </location>
</feature>
<evidence type="ECO:0000256" key="10">
    <source>
        <dbReference type="ARBA" id="ARBA00023065"/>
    </source>
</evidence>
<dbReference type="Gene3D" id="1.20.120.350">
    <property type="entry name" value="Voltage-gated potassium channels. Chain C"/>
    <property type="match status" value="3"/>
</dbReference>
<dbReference type="Pfam" id="PF06512">
    <property type="entry name" value="Na_trans_assoc"/>
    <property type="match status" value="1"/>
</dbReference>
<keyword evidence="15 17" id="KW-0407">Ion channel</keyword>
<feature type="transmembrane region" description="Helical" evidence="17">
    <location>
        <begin position="132"/>
        <end position="158"/>
    </location>
</feature>
<evidence type="ECO:0000256" key="12">
    <source>
        <dbReference type="ARBA" id="ARBA00023157"/>
    </source>
</evidence>
<dbReference type="GO" id="GO:0002544">
    <property type="term" value="P:chronic inflammatory response"/>
    <property type="evidence" value="ECO:0007669"/>
    <property type="project" value="Ensembl"/>
</dbReference>
<feature type="domain" description="Sodium ion transport-associated" evidence="19">
    <location>
        <begin position="793"/>
        <end position="967"/>
    </location>
</feature>
<keyword evidence="9 17" id="KW-0915">Sodium</keyword>
<dbReference type="Gene3D" id="1.10.238.10">
    <property type="entry name" value="EF-hand"/>
    <property type="match status" value="1"/>
</dbReference>
<name>F7AKN1_ORNAN</name>
<dbReference type="STRING" id="9258.ENSOANP00000015608"/>
<dbReference type="GO" id="GO:0060538">
    <property type="term" value="P:skeletal muscle organ development"/>
    <property type="evidence" value="ECO:0007669"/>
    <property type="project" value="Ensembl"/>
</dbReference>
<dbReference type="GO" id="GO:0001966">
    <property type="term" value="P:thigmotaxis"/>
    <property type="evidence" value="ECO:0007669"/>
    <property type="project" value="Ensembl"/>
</dbReference>
<dbReference type="FunFam" id="1.10.238.10:FF:000002">
    <property type="entry name" value="Sodium channel protein"/>
    <property type="match status" value="1"/>
</dbReference>
<dbReference type="GO" id="GO:0050966">
    <property type="term" value="P:detection of mechanical stimulus involved in sensory perception of pain"/>
    <property type="evidence" value="ECO:0007669"/>
    <property type="project" value="Ensembl"/>
</dbReference>
<keyword evidence="6" id="KW-0677">Repeat</keyword>
<feature type="transmembrane region" description="Helical" evidence="17">
    <location>
        <begin position="231"/>
        <end position="250"/>
    </location>
</feature>
<evidence type="ECO:0000259" key="19">
    <source>
        <dbReference type="Pfam" id="PF06512"/>
    </source>
</evidence>
<evidence type="ECO:0000256" key="2">
    <source>
        <dbReference type="ARBA" id="ARBA00022448"/>
    </source>
</evidence>
<keyword evidence="14 17" id="KW-0739">Sodium transport</keyword>
<dbReference type="GO" id="GO:0071731">
    <property type="term" value="P:response to nitric oxide"/>
    <property type="evidence" value="ECO:0007669"/>
    <property type="project" value="Ensembl"/>
</dbReference>
<evidence type="ECO:0000256" key="17">
    <source>
        <dbReference type="RuleBase" id="RU361132"/>
    </source>
</evidence>
<evidence type="ECO:0000256" key="7">
    <source>
        <dbReference type="ARBA" id="ARBA00022882"/>
    </source>
</evidence>
<evidence type="ECO:0000256" key="11">
    <source>
        <dbReference type="ARBA" id="ARBA00023136"/>
    </source>
</evidence>
<feature type="transmembrane region" description="Helical" evidence="17">
    <location>
        <begin position="1408"/>
        <end position="1436"/>
    </location>
</feature>
<dbReference type="GO" id="GO:0060840">
    <property type="term" value="P:artery development"/>
    <property type="evidence" value="ECO:0007669"/>
    <property type="project" value="Ensembl"/>
</dbReference>
<keyword evidence="13" id="KW-0325">Glycoprotein</keyword>
<keyword evidence="7 17" id="KW-0851">Voltage-gated channel</keyword>
<dbReference type="FunFam" id="1.10.287.70:FF:000001">
    <property type="entry name" value="Sodium channel protein"/>
    <property type="match status" value="1"/>
</dbReference>
<evidence type="ECO:0000313" key="21">
    <source>
        <dbReference type="Ensembl" id="ENSOANP00000015608.2"/>
    </source>
</evidence>
<feature type="domain" description="Ion transport" evidence="18">
    <location>
        <begin position="156"/>
        <end position="381"/>
    </location>
</feature>
<feature type="transmembrane region" description="Helical" evidence="17">
    <location>
        <begin position="1353"/>
        <end position="1371"/>
    </location>
</feature>
<dbReference type="GO" id="GO:0048870">
    <property type="term" value="P:cell motility"/>
    <property type="evidence" value="ECO:0007669"/>
    <property type="project" value="Ensembl"/>
</dbReference>
<dbReference type="GO" id="GO:0005248">
    <property type="term" value="F:voltage-gated sodium channel activity"/>
    <property type="evidence" value="ECO:0000318"/>
    <property type="project" value="GO_Central"/>
</dbReference>
<dbReference type="Pfam" id="PF24609">
    <property type="entry name" value="IQ_SCN5A_C"/>
    <property type="match status" value="1"/>
</dbReference>
<dbReference type="GO" id="GO:0009410">
    <property type="term" value="P:response to xenobiotic stimulus"/>
    <property type="evidence" value="ECO:0007669"/>
    <property type="project" value="Ensembl"/>
</dbReference>
<feature type="transmembrane region" description="Helical" evidence="17">
    <location>
        <begin position="1456"/>
        <end position="1475"/>
    </location>
</feature>
<keyword evidence="11 17" id="KW-0472">Membrane</keyword>
<dbReference type="GO" id="GO:0141156">
    <property type="term" value="P:cAMP/PKA signal transduction"/>
    <property type="evidence" value="ECO:0007669"/>
    <property type="project" value="Ensembl"/>
</dbReference>
<dbReference type="InterPro" id="IPR005821">
    <property type="entry name" value="Ion_trans_dom"/>
</dbReference>
<dbReference type="OMA" id="VEIDMFP"/>
<dbReference type="HOGENOM" id="CLU_000540_5_0_1"/>
<dbReference type="GO" id="GO:0007623">
    <property type="term" value="P:circadian rhythm"/>
    <property type="evidence" value="ECO:0007669"/>
    <property type="project" value="Ensembl"/>
</dbReference>
<comment type="subcellular location">
    <subcellularLocation>
        <location evidence="1 17">Cell membrane</location>
        <topology evidence="1 17">Multi-pass membrane protein</topology>
    </subcellularLocation>
</comment>
<dbReference type="GO" id="GO:0044299">
    <property type="term" value="C:C-fiber"/>
    <property type="evidence" value="ECO:0007669"/>
    <property type="project" value="Ensembl"/>
</dbReference>
<feature type="transmembrane region" description="Helical" evidence="17">
    <location>
        <begin position="1011"/>
        <end position="1030"/>
    </location>
</feature>
<keyword evidence="12" id="KW-1015">Disulfide bond</keyword>
<dbReference type="GO" id="GO:0099610">
    <property type="term" value="P:action potential initiation"/>
    <property type="evidence" value="ECO:0007669"/>
    <property type="project" value="Ensembl"/>
</dbReference>
<dbReference type="GO" id="GO:0001518">
    <property type="term" value="C:voltage-gated sodium channel complex"/>
    <property type="evidence" value="ECO:0000318"/>
    <property type="project" value="GO_Central"/>
</dbReference>
<dbReference type="GO" id="GO:0061368">
    <property type="term" value="P:behavioral response to formalin induced pain"/>
    <property type="evidence" value="ECO:0007669"/>
    <property type="project" value="Ensembl"/>
</dbReference>
<feature type="transmembrane region" description="Helical" evidence="17">
    <location>
        <begin position="972"/>
        <end position="991"/>
    </location>
</feature>
<feature type="transmembrane region" description="Helical" evidence="17">
    <location>
        <begin position="1080"/>
        <end position="1106"/>
    </location>
</feature>
<evidence type="ECO:0000256" key="13">
    <source>
        <dbReference type="ARBA" id="ARBA00023180"/>
    </source>
</evidence>
<dbReference type="Gene3D" id="1.10.287.70">
    <property type="match status" value="4"/>
</dbReference>
<dbReference type="SUPFAM" id="SSF81324">
    <property type="entry name" value="Voltage-gated potassium channels"/>
    <property type="match status" value="4"/>
</dbReference>
<dbReference type="GO" id="GO:0002526">
    <property type="term" value="P:acute inflammatory response"/>
    <property type="evidence" value="ECO:0007669"/>
    <property type="project" value="Ensembl"/>
</dbReference>
<dbReference type="GO" id="GO:0050965">
    <property type="term" value="P:detection of temperature stimulus involved in sensory perception of pain"/>
    <property type="evidence" value="ECO:0007669"/>
    <property type="project" value="Ensembl"/>
</dbReference>
<dbReference type="GO" id="GO:0019233">
    <property type="term" value="P:sensory perception of pain"/>
    <property type="evidence" value="ECO:0000318"/>
    <property type="project" value="GO_Central"/>
</dbReference>
<dbReference type="GO" id="GO:0009644">
    <property type="term" value="P:response to high light intensity"/>
    <property type="evidence" value="ECO:0007669"/>
    <property type="project" value="Ensembl"/>
</dbReference>
<dbReference type="InParanoid" id="F7AKN1"/>
<protein>
    <recommendedName>
        <fullName evidence="17">Sodium channel protein</fullName>
    </recommendedName>
</protein>
<keyword evidence="10 17" id="KW-0406">Ion transport</keyword>
<comment type="function">
    <text evidence="17">Mediates the voltage-dependent sodium ion permeability of excitable membranes. Assuming opened or closed conformations in response to the voltage difference across the membrane, the protein forms a sodium-selective channel through which Na(+) ions may pass in accordance with their electrochemical gradient.</text>
</comment>
<dbReference type="GeneTree" id="ENSGT00940000161553"/>
<dbReference type="InterPro" id="IPR043203">
    <property type="entry name" value="VGCC_Ca_Na"/>
</dbReference>
<evidence type="ECO:0000256" key="1">
    <source>
        <dbReference type="ARBA" id="ARBA00004651"/>
    </source>
</evidence>
<dbReference type="GO" id="GO:0070588">
    <property type="term" value="P:calcium ion transmembrane transport"/>
    <property type="evidence" value="ECO:0007669"/>
    <property type="project" value="Ensembl"/>
</dbReference>
<feature type="transmembrane region" description="Helical" evidence="17">
    <location>
        <begin position="579"/>
        <end position="600"/>
    </location>
</feature>
<reference evidence="21" key="2">
    <citation type="submission" date="2025-09" db="UniProtKB">
        <authorList>
            <consortium name="Ensembl"/>
        </authorList>
    </citation>
    <scope>IDENTIFICATION</scope>
    <source>
        <strain evidence="21">Glennie</strain>
    </source>
</reference>
<dbReference type="GO" id="GO:0043303">
    <property type="term" value="P:mast cell degranulation"/>
    <property type="evidence" value="ECO:0007669"/>
    <property type="project" value="Ensembl"/>
</dbReference>
<dbReference type="GO" id="GO:0009408">
    <property type="term" value="P:response to heat"/>
    <property type="evidence" value="ECO:0007669"/>
    <property type="project" value="Ensembl"/>
</dbReference>
<dbReference type="eggNOG" id="KOG2301">
    <property type="taxonomic scope" value="Eukaryota"/>
</dbReference>
<feature type="transmembrane region" description="Helical" evidence="17">
    <location>
        <begin position="1280"/>
        <end position="1303"/>
    </location>
</feature>
<dbReference type="GO" id="GO:0160025">
    <property type="term" value="P:sensory perception of itch"/>
    <property type="evidence" value="ECO:0007669"/>
    <property type="project" value="Ensembl"/>
</dbReference>
<keyword evidence="3 17" id="KW-0894">Sodium channel</keyword>
<dbReference type="PANTHER" id="PTHR10037:SF210">
    <property type="entry name" value="SODIUM CHANNEL PROTEIN TYPE 11 SUBUNIT ALPHA"/>
    <property type="match status" value="1"/>
</dbReference>
<reference evidence="21" key="1">
    <citation type="submission" date="2025-08" db="UniProtKB">
        <authorList>
            <consortium name="Ensembl"/>
        </authorList>
    </citation>
    <scope>IDENTIFICATION</scope>
    <source>
        <strain evidence="21">Glennie</strain>
    </source>
</reference>
<comment type="caution">
    <text evidence="17">Lacks conserved residue(s) required for the propagation of feature annotation.</text>
</comment>
<dbReference type="GO" id="GO:0044295">
    <property type="term" value="C:axonal growth cone"/>
    <property type="evidence" value="ECO:0007669"/>
    <property type="project" value="Ensembl"/>
</dbReference>
<dbReference type="PRINTS" id="PR00170">
    <property type="entry name" value="NACHANNEL"/>
</dbReference>
<keyword evidence="2 17" id="KW-0813">Transport</keyword>
<feature type="domain" description="Ion transport" evidence="18">
    <location>
        <begin position="1288"/>
        <end position="1544"/>
    </location>
</feature>
<dbReference type="GO" id="GO:0030424">
    <property type="term" value="C:axon"/>
    <property type="evidence" value="ECO:0000318"/>
    <property type="project" value="GO_Central"/>
</dbReference>
<dbReference type="GO" id="GO:0019228">
    <property type="term" value="P:neuronal action potential"/>
    <property type="evidence" value="ECO:0000318"/>
    <property type="project" value="GO_Central"/>
</dbReference>
<dbReference type="GO" id="GO:0034695">
    <property type="term" value="P:response to prostaglandin E"/>
    <property type="evidence" value="ECO:0007669"/>
    <property type="project" value="Ensembl"/>
</dbReference>
<comment type="similarity">
    <text evidence="17">Belongs to the sodium channel (TC 1.A.1.10) family.</text>
</comment>
<dbReference type="GO" id="GO:0060073">
    <property type="term" value="P:micturition"/>
    <property type="evidence" value="ECO:0007669"/>
    <property type="project" value="Ensembl"/>
</dbReference>
<gene>
    <name evidence="21" type="primary">SCN11A</name>
</gene>
<evidence type="ECO:0000256" key="6">
    <source>
        <dbReference type="ARBA" id="ARBA00022737"/>
    </source>
</evidence>
<feature type="domain" description="Ion transport" evidence="18">
    <location>
        <begin position="971"/>
        <end position="1238"/>
    </location>
</feature>
<dbReference type="Gene3D" id="1.20.5.1190">
    <property type="entry name" value="iswi atpase"/>
    <property type="match status" value="1"/>
</dbReference>
<dbReference type="InterPro" id="IPR001696">
    <property type="entry name" value="Na_channel_asu"/>
</dbReference>
<dbReference type="GO" id="GO:0043025">
    <property type="term" value="C:neuronal cell body"/>
    <property type="evidence" value="ECO:0007669"/>
    <property type="project" value="Ensembl"/>
</dbReference>
<keyword evidence="22" id="KW-1185">Reference proteome</keyword>
<organism evidence="21 22">
    <name type="scientific">Ornithorhynchus anatinus</name>
    <name type="common">Duckbill platypus</name>
    <dbReference type="NCBI Taxonomy" id="9258"/>
    <lineage>
        <taxon>Eukaryota</taxon>
        <taxon>Metazoa</taxon>
        <taxon>Chordata</taxon>
        <taxon>Craniata</taxon>
        <taxon>Vertebrata</taxon>
        <taxon>Euteleostomi</taxon>
        <taxon>Mammalia</taxon>
        <taxon>Monotremata</taxon>
        <taxon>Ornithorhynchidae</taxon>
        <taxon>Ornithorhynchus</taxon>
    </lineage>
</organism>
<evidence type="ECO:0000256" key="8">
    <source>
        <dbReference type="ARBA" id="ARBA00022989"/>
    </source>
</evidence>
<dbReference type="Proteomes" id="UP000002279">
    <property type="component" value="Unplaced"/>
</dbReference>
<evidence type="ECO:0000256" key="14">
    <source>
        <dbReference type="ARBA" id="ARBA00023201"/>
    </source>
</evidence>
<evidence type="ECO:0000256" key="4">
    <source>
        <dbReference type="ARBA" id="ARBA00022475"/>
    </source>
</evidence>
<dbReference type="GO" id="GO:0060004">
    <property type="term" value="P:reflex"/>
    <property type="evidence" value="ECO:0007669"/>
    <property type="project" value="Ensembl"/>
</dbReference>
<feature type="transmembrane region" description="Helical" evidence="17">
    <location>
        <begin position="1323"/>
        <end position="1341"/>
    </location>
</feature>
<dbReference type="FunFam" id="1.20.120.350:FF:000003">
    <property type="entry name" value="Voltage-dependent sodium channel"/>
    <property type="match status" value="1"/>
</dbReference>
<dbReference type="GO" id="GO:0061367">
    <property type="term" value="P:behavioral response to acetic acid induced pain"/>
    <property type="evidence" value="ECO:0007669"/>
    <property type="project" value="Ensembl"/>
</dbReference>
<dbReference type="InterPro" id="IPR010526">
    <property type="entry name" value="Na_trans_assoc_dom"/>
</dbReference>
<keyword evidence="8 17" id="KW-1133">Transmembrane helix</keyword>
<sequence length="1732" mass="196867">MDSTASHPMTLPHSDNFRPFTPESLAAIEKRLEVERAKGKQAAQDQLRPQLDLKACRKLPQFYGDIPPELVGRPLEDLDPFYSYHKTFMVVNRKRTIYRFSAKPALFVLSPFNSLRRVAVAISVHAYPSVHMFIICTVTVNFCLFFPISTCFPPFALIKILARGFLLDEFSFLRDPWNVLDFFNPGAIIMAIPGIQGEPLGPFPRLGSISHLGLKVIVGALLRSVKKLMDVMILMIFCLSIFALIALQLFKGNLRHKCVLKSPDCCSHNSTEFKESCLQSKAAINGECLGAESCPVGYMCVKSGENPNWNFTSYDNIGWSMLSMFRLMTQDSWELLYQQTLRASGTGYMLFFVLVIFLGSFYLINLTLAVVTMAYEEQNKNVAAETQAKEKMFLEALALIRKEEEALVAMGIDRSSLSSLDSSTRAKEKREKFQSSNSKSFWKRSRMDELLGVSVQQVLEQTKRLSQNLSVDYLDEQGKSVHRQRALSAVSIVTITMQEYEESQKKCLPCREDLASKYCIWECCDLWVRMKEAVEMVVMDPFADLVITLCIVLNTLFMALEHYDMSPSLQATLNTGNNVFTAIFTIEMCLKIIALDPYYYFRRPWNIFDSFVVMLSFIELGLGYIIKNNLLLLRSLRLLRVFKLAKSWPTLNTLIKIIGNSVGALGNLTLVLAIIVFIFAVFGMQLFGKSFNCSRTNETNCSAVAQNNRENFRRWHMGDFFHSFLIVFRILCGEWIENMWECMLYCENKKLCIVVFLMIMVIGNLVVLNLFIALLLSSFSTESLEGGVAEEKATKLQIAFDRIQRGCLWVTQALWHACCSRRGRVEAPASKEALGKVVAERRVPPPLSVPCGLEVLEEEENSKESPEALGVLMVPLAEEEEDLESPEEFELKAMPGAQPSKQVRGLVQEILGLVEPRGQGSPRGSGTTRSPRCCFLTGITRHFPCCALNIRKFPGQVWWNLRKTCYRIVHHSWFESFILFVILLSSGTLVFEDYYLCQNENIQKLLTFTDQVFTYIFVLEMLLKWVVYGFKKYFTSMWCWLDFLIVNVSTLVSEHKVHSYKTLKALRPLRALSRFEGMKVVVNALLGAIPAIMNVLLVCLIFWLIFCILGVNLFAGKFGRCMNGTETLSNLALLDIPNKTKCEELGRSTHPGYIWVTAKVNFNSVPQGYLALFQVATFKGWMDIMYAAVDAREKDEQPGFEENQYMYLYFVFFIIFGSFFTLNLFIGVIIDNFNKQQRKIRGQDIFMTEEQKKYYNAMKKLGSKRPQKPIPRPLNKRQALVFDVVTSRTFDIFIILLILLNMVAMMVEADDQNKTVQKYLDGINLLFVALFTAECIVKVFALRHYYFTNGWNLFDCVVVVLSVISSVVSQLEDAEHIPFPPTLFRIIRLARIGRILRLVRAAKGIRTLLFALMMSLPALFNIGLLLFLVMFIYSIFGMANFAHVKFDKGFDDIFNFRTFASSMLCLFQITTSAGWDKLLNPILNKEHPFCDLNITNTGCNKSNCGNPTIGIIYFVSYIIISFLIVVNMYIAVILENFSVATEESTEPLSEDDFDMFYEVWEKFDPEASQFIHQSALSDFADALAEPLRVPKPNQNQLLTMDLPMVSGDRLHCMDILFAFTTRVLGESGEMDTLRVQMEEKFMAANPTKELYEPIVTTTRRQEEERCAAIIQKAYRNHLLKCACAHLPGSSGHLTIDGPRSMDGPRGEELAGGHVDQLKHLPSPVVALPGSAS</sequence>
<evidence type="ECO:0000259" key="18">
    <source>
        <dbReference type="Pfam" id="PF00520"/>
    </source>
</evidence>
<dbReference type="InterPro" id="IPR027359">
    <property type="entry name" value="Volt_channel_dom_sf"/>
</dbReference>